<dbReference type="GO" id="GO:0000160">
    <property type="term" value="P:phosphorelay signal transduction system"/>
    <property type="evidence" value="ECO:0007669"/>
    <property type="project" value="InterPro"/>
</dbReference>
<gene>
    <name evidence="3" type="ORF">EP073_09560</name>
</gene>
<dbReference type="OrthoDB" id="9789181at2"/>
<dbReference type="SMART" id="SM00448">
    <property type="entry name" value="REC"/>
    <property type="match status" value="1"/>
</dbReference>
<evidence type="ECO:0000313" key="3">
    <source>
        <dbReference type="EMBL" id="QAR33638.1"/>
    </source>
</evidence>
<dbReference type="SUPFAM" id="SSF52172">
    <property type="entry name" value="CheY-like"/>
    <property type="match status" value="1"/>
</dbReference>
<dbReference type="PANTHER" id="PTHR43228:SF1">
    <property type="entry name" value="TWO-COMPONENT RESPONSE REGULATOR ARR22"/>
    <property type="match status" value="1"/>
</dbReference>
<feature type="modified residue" description="4-aspartylphosphate" evidence="1">
    <location>
        <position position="57"/>
    </location>
</feature>
<dbReference type="KEGG" id="gtl:EP073_09560"/>
<dbReference type="AlphaFoldDB" id="A0A410K033"/>
<evidence type="ECO:0000256" key="1">
    <source>
        <dbReference type="PROSITE-ProRule" id="PRU00169"/>
    </source>
</evidence>
<dbReference type="InterPro" id="IPR001789">
    <property type="entry name" value="Sig_transdc_resp-reg_receiver"/>
</dbReference>
<reference evidence="3 4" key="1">
    <citation type="submission" date="2019-01" db="EMBL/GenBank/DDBJ databases">
        <title>Geovibrio thiophilus DSM 11263, complete genome.</title>
        <authorList>
            <person name="Spring S."/>
            <person name="Bunk B."/>
            <person name="Sproer C."/>
        </authorList>
    </citation>
    <scope>NUCLEOTIDE SEQUENCE [LARGE SCALE GENOMIC DNA]</scope>
    <source>
        <strain evidence="3 4">DSM 11263</strain>
    </source>
</reference>
<sequence>MKNLKDIRLLFVEDELLMQKSIEKILAKHVTEFRLAVNGEEGLKMHGEMKPDIIVTDLDMPVMNGIQMISAIRKTDTETPIIIITAFEDQAEVAKGADFSLIKPILKKKLFELLELCVEKLN</sequence>
<keyword evidence="1" id="KW-0597">Phosphoprotein</keyword>
<organism evidence="3 4">
    <name type="scientific">Geovibrio thiophilus</name>
    <dbReference type="NCBI Taxonomy" id="139438"/>
    <lineage>
        <taxon>Bacteria</taxon>
        <taxon>Pseudomonadati</taxon>
        <taxon>Deferribacterota</taxon>
        <taxon>Deferribacteres</taxon>
        <taxon>Deferribacterales</taxon>
        <taxon>Geovibrionaceae</taxon>
        <taxon>Geovibrio</taxon>
    </lineage>
</organism>
<dbReference type="Proteomes" id="UP000287502">
    <property type="component" value="Chromosome"/>
</dbReference>
<dbReference type="EMBL" id="CP035108">
    <property type="protein sequence ID" value="QAR33638.1"/>
    <property type="molecule type" value="Genomic_DNA"/>
</dbReference>
<proteinExistence type="predicted"/>
<accession>A0A410K033</accession>
<dbReference type="Gene3D" id="3.40.50.2300">
    <property type="match status" value="1"/>
</dbReference>
<dbReference type="PANTHER" id="PTHR43228">
    <property type="entry name" value="TWO-COMPONENT RESPONSE REGULATOR"/>
    <property type="match status" value="1"/>
</dbReference>
<evidence type="ECO:0000259" key="2">
    <source>
        <dbReference type="PROSITE" id="PS50110"/>
    </source>
</evidence>
<protein>
    <submittedName>
        <fullName evidence="3">Response regulator</fullName>
    </submittedName>
</protein>
<name>A0A410K033_9BACT</name>
<dbReference type="RefSeq" id="WP_128466924.1">
    <property type="nucleotide sequence ID" value="NZ_CP035108.1"/>
</dbReference>
<evidence type="ECO:0000313" key="4">
    <source>
        <dbReference type="Proteomes" id="UP000287502"/>
    </source>
</evidence>
<dbReference type="PROSITE" id="PS50110">
    <property type="entry name" value="RESPONSE_REGULATORY"/>
    <property type="match status" value="1"/>
</dbReference>
<dbReference type="InterPro" id="IPR052048">
    <property type="entry name" value="ST_Response_Regulator"/>
</dbReference>
<dbReference type="Pfam" id="PF00072">
    <property type="entry name" value="Response_reg"/>
    <property type="match status" value="1"/>
</dbReference>
<feature type="domain" description="Response regulatory" evidence="2">
    <location>
        <begin position="8"/>
        <end position="118"/>
    </location>
</feature>
<dbReference type="InterPro" id="IPR011006">
    <property type="entry name" value="CheY-like_superfamily"/>
</dbReference>
<keyword evidence="4" id="KW-1185">Reference proteome</keyword>